<dbReference type="InterPro" id="IPR029044">
    <property type="entry name" value="Nucleotide-diphossugar_trans"/>
</dbReference>
<dbReference type="OrthoDB" id="9771846at2"/>
<evidence type="ECO:0000256" key="3">
    <source>
        <dbReference type="ARBA" id="ARBA00022679"/>
    </source>
</evidence>
<reference evidence="6 7" key="1">
    <citation type="submission" date="2018-09" db="EMBL/GenBank/DDBJ databases">
        <title>Genomic Encyclopedia of Archaeal and Bacterial Type Strains, Phase II (KMG-II): from individual species to whole genera.</title>
        <authorList>
            <person name="Goeker M."/>
        </authorList>
    </citation>
    <scope>NUCLEOTIDE SEQUENCE [LARGE SCALE GENOMIC DNA]</scope>
    <source>
        <strain evidence="6 7">DSM 27148</strain>
    </source>
</reference>
<evidence type="ECO:0000256" key="4">
    <source>
        <dbReference type="SAM" id="Phobius"/>
    </source>
</evidence>
<dbReference type="Proteomes" id="UP000283387">
    <property type="component" value="Unassembled WGS sequence"/>
</dbReference>
<dbReference type="Gene3D" id="3.90.550.10">
    <property type="entry name" value="Spore Coat Polysaccharide Biosynthesis Protein SpsA, Chain A"/>
    <property type="match status" value="1"/>
</dbReference>
<dbReference type="InterPro" id="IPR001173">
    <property type="entry name" value="Glyco_trans_2-like"/>
</dbReference>
<dbReference type="PANTHER" id="PTHR43179">
    <property type="entry name" value="RHAMNOSYLTRANSFERASE WBBL"/>
    <property type="match status" value="1"/>
</dbReference>
<dbReference type="EMBL" id="RAPN01000001">
    <property type="protein sequence ID" value="RKD90773.1"/>
    <property type="molecule type" value="Genomic_DNA"/>
</dbReference>
<evidence type="ECO:0000256" key="2">
    <source>
        <dbReference type="ARBA" id="ARBA00022676"/>
    </source>
</evidence>
<dbReference type="Pfam" id="PF00535">
    <property type="entry name" value="Glycos_transf_2"/>
    <property type="match status" value="1"/>
</dbReference>
<organism evidence="6 7">
    <name type="scientific">Mangrovibacterium diazotrophicum</name>
    <dbReference type="NCBI Taxonomy" id="1261403"/>
    <lineage>
        <taxon>Bacteria</taxon>
        <taxon>Pseudomonadati</taxon>
        <taxon>Bacteroidota</taxon>
        <taxon>Bacteroidia</taxon>
        <taxon>Marinilabiliales</taxon>
        <taxon>Prolixibacteraceae</taxon>
        <taxon>Mangrovibacterium</taxon>
    </lineage>
</organism>
<gene>
    <name evidence="6" type="ORF">BC643_1116</name>
</gene>
<accession>A0A419W5N5</accession>
<keyword evidence="2" id="KW-0328">Glycosyltransferase</keyword>
<keyword evidence="4" id="KW-0812">Transmembrane</keyword>
<protein>
    <submittedName>
        <fullName evidence="6">GT2 family glycosyltransferase</fullName>
    </submittedName>
</protein>
<keyword evidence="4" id="KW-1133">Transmembrane helix</keyword>
<keyword evidence="7" id="KW-1185">Reference proteome</keyword>
<comment type="similarity">
    <text evidence="1">Belongs to the glycosyltransferase 2 family.</text>
</comment>
<dbReference type="PANTHER" id="PTHR43179:SF12">
    <property type="entry name" value="GALACTOFURANOSYLTRANSFERASE GLFT2"/>
    <property type="match status" value="1"/>
</dbReference>
<feature type="domain" description="Glycosyltransferase 2-like" evidence="5">
    <location>
        <begin position="6"/>
        <end position="154"/>
    </location>
</feature>
<dbReference type="RefSeq" id="WP_120272147.1">
    <property type="nucleotide sequence ID" value="NZ_RAPN01000001.1"/>
</dbReference>
<evidence type="ECO:0000259" key="5">
    <source>
        <dbReference type="Pfam" id="PF00535"/>
    </source>
</evidence>
<keyword evidence="3 6" id="KW-0808">Transferase</keyword>
<proteinExistence type="inferred from homology"/>
<evidence type="ECO:0000313" key="7">
    <source>
        <dbReference type="Proteomes" id="UP000283387"/>
    </source>
</evidence>
<dbReference type="SUPFAM" id="SSF53448">
    <property type="entry name" value="Nucleotide-diphospho-sugar transferases"/>
    <property type="match status" value="1"/>
</dbReference>
<dbReference type="GO" id="GO:0016757">
    <property type="term" value="F:glycosyltransferase activity"/>
    <property type="evidence" value="ECO:0007669"/>
    <property type="project" value="UniProtKB-KW"/>
</dbReference>
<keyword evidence="4" id="KW-0472">Membrane</keyword>
<dbReference type="AlphaFoldDB" id="A0A419W5N5"/>
<evidence type="ECO:0000256" key="1">
    <source>
        <dbReference type="ARBA" id="ARBA00006739"/>
    </source>
</evidence>
<name>A0A419W5N5_9BACT</name>
<sequence length="298" mass="34824">MLGIVLINYKNEEEIIHYIQHELSGIELPHNIVIVDNSCDESSISKLESELTIREISNGIDKSSNLFLIDAKGNLGYARANNLGAQFLKDNFECKYILFSNSDIHFDKKDVLSPLIEKLGLNDRISAINPMIIDENFNYQSPMIEISIWKLYISRFLFYPITRKISPIVNNAPEGEYGRLMGCFLLVRACDFFEVDMFDNNTFLYGEELILSEKFRKIGKVSYYLPTCKIYHQQSSTIKNFLSEKKQIAMMAKSEFYFYKKYKNVNQLTVLLASFSMIVYLYFYLPLKLFLRYLKNEF</sequence>
<comment type="caution">
    <text evidence="6">The sequence shown here is derived from an EMBL/GenBank/DDBJ whole genome shotgun (WGS) entry which is preliminary data.</text>
</comment>
<feature type="transmembrane region" description="Helical" evidence="4">
    <location>
        <begin position="268"/>
        <end position="285"/>
    </location>
</feature>
<evidence type="ECO:0000313" key="6">
    <source>
        <dbReference type="EMBL" id="RKD90773.1"/>
    </source>
</evidence>